<evidence type="ECO:0000256" key="1">
    <source>
        <dbReference type="ARBA" id="ARBA00001966"/>
    </source>
</evidence>
<organism evidence="9 10">
    <name type="scientific">Reticulibacter mediterranei</name>
    <dbReference type="NCBI Taxonomy" id="2778369"/>
    <lineage>
        <taxon>Bacteria</taxon>
        <taxon>Bacillati</taxon>
        <taxon>Chloroflexota</taxon>
        <taxon>Ktedonobacteria</taxon>
        <taxon>Ktedonobacterales</taxon>
        <taxon>Reticulibacteraceae</taxon>
        <taxon>Reticulibacter</taxon>
    </lineage>
</organism>
<dbReference type="Proteomes" id="UP000597444">
    <property type="component" value="Unassembled WGS sequence"/>
</dbReference>
<evidence type="ECO:0000256" key="4">
    <source>
        <dbReference type="ARBA" id="ARBA00022801"/>
    </source>
</evidence>
<gene>
    <name evidence="9" type="ORF">KSF_023560</name>
</gene>
<keyword evidence="6" id="KW-0411">Iron-sulfur</keyword>
<dbReference type="GO" id="GO:0016787">
    <property type="term" value="F:hydrolase activity"/>
    <property type="evidence" value="ECO:0007669"/>
    <property type="project" value="UniProtKB-KW"/>
</dbReference>
<protein>
    <recommendedName>
        <fullName evidence="8">DUF83 domain-containing protein</fullName>
    </recommendedName>
</protein>
<dbReference type="Pfam" id="PF01930">
    <property type="entry name" value="Cas_Cas4"/>
    <property type="match status" value="1"/>
</dbReference>
<dbReference type="Gene3D" id="3.90.320.10">
    <property type="match status" value="1"/>
</dbReference>
<keyword evidence="7" id="KW-0812">Transmembrane</keyword>
<evidence type="ECO:0000256" key="3">
    <source>
        <dbReference type="ARBA" id="ARBA00022723"/>
    </source>
</evidence>
<evidence type="ECO:0000256" key="5">
    <source>
        <dbReference type="ARBA" id="ARBA00023004"/>
    </source>
</evidence>
<evidence type="ECO:0000256" key="2">
    <source>
        <dbReference type="ARBA" id="ARBA00022722"/>
    </source>
</evidence>
<keyword evidence="7" id="KW-0472">Membrane</keyword>
<feature type="domain" description="DUF83" evidence="8">
    <location>
        <begin position="220"/>
        <end position="324"/>
    </location>
</feature>
<evidence type="ECO:0000256" key="6">
    <source>
        <dbReference type="ARBA" id="ARBA00023014"/>
    </source>
</evidence>
<evidence type="ECO:0000259" key="8">
    <source>
        <dbReference type="Pfam" id="PF01930"/>
    </source>
</evidence>
<dbReference type="PANTHER" id="PTHR36531">
    <property type="entry name" value="CRISPR-ASSOCIATED EXONUCLEASE CAS4"/>
    <property type="match status" value="1"/>
</dbReference>
<dbReference type="InterPro" id="IPR022765">
    <property type="entry name" value="Dna2/Cas4_DUF83"/>
</dbReference>
<reference evidence="9" key="1">
    <citation type="submission" date="2020-10" db="EMBL/GenBank/DDBJ databases">
        <title>Taxonomic study of unclassified bacteria belonging to the class Ktedonobacteria.</title>
        <authorList>
            <person name="Yabe S."/>
            <person name="Wang C.M."/>
            <person name="Zheng Y."/>
            <person name="Sakai Y."/>
            <person name="Cavaletti L."/>
            <person name="Monciardini P."/>
            <person name="Donadio S."/>
        </authorList>
    </citation>
    <scope>NUCLEOTIDE SEQUENCE</scope>
    <source>
        <strain evidence="9">ID150040</strain>
    </source>
</reference>
<keyword evidence="2" id="KW-0540">Nuclease</keyword>
<dbReference type="AlphaFoldDB" id="A0A8J3IGW5"/>
<evidence type="ECO:0000313" key="9">
    <source>
        <dbReference type="EMBL" id="GHO92308.1"/>
    </source>
</evidence>
<keyword evidence="3" id="KW-0479">Metal-binding</keyword>
<keyword evidence="5" id="KW-0408">Iron</keyword>
<keyword evidence="10" id="KW-1185">Reference proteome</keyword>
<comment type="cofactor">
    <cofactor evidence="1">
        <name>[4Fe-4S] cluster</name>
        <dbReference type="ChEBI" id="CHEBI:49883"/>
    </cofactor>
</comment>
<feature type="transmembrane region" description="Helical" evidence="7">
    <location>
        <begin position="144"/>
        <end position="168"/>
    </location>
</feature>
<dbReference type="InterPro" id="IPR051827">
    <property type="entry name" value="Cas4_exonuclease"/>
</dbReference>
<name>A0A8J3IGW5_9CHLR</name>
<dbReference type="GO" id="GO:0004518">
    <property type="term" value="F:nuclease activity"/>
    <property type="evidence" value="ECO:0007669"/>
    <property type="project" value="UniProtKB-KW"/>
</dbReference>
<dbReference type="GO" id="GO:0046872">
    <property type="term" value="F:metal ion binding"/>
    <property type="evidence" value="ECO:0007669"/>
    <property type="project" value="UniProtKB-KW"/>
</dbReference>
<sequence>MIMQRHHQQHRPSQQFFTVSELAQFEYCPLLWWHEQFDPLAQSDTEELFARMVELEHDHGQPATTLPDYQVIEQLLLRRGAFDPDQQDHTDDDEVLSEREEELIEPVHRSSYTRTLALIALVLLALALLLIGVSFLLTKSGGNIFPMAVLPMGLVLLVIALILLLLLLNERHFQQDRLENQRRHDLGLPSGELVYEDADGEGEPLSSRETPLAGKPTYIIQLQDGRPVPIEVKPGVQNLKQPESNHIVQIGAHCLILEDYFDELPTHGVLRYADREFVVDYTPALRKKVLRLLKEMDNCSEDHPPALNRQRAAKCRACLFQPICPVGQKN</sequence>
<dbReference type="InterPro" id="IPR011604">
    <property type="entry name" value="PDDEXK-like_dom_sf"/>
</dbReference>
<dbReference type="PANTHER" id="PTHR36531:SF6">
    <property type="entry name" value="DNA REPLICATION ATP-DEPENDENT HELICASE_NUCLEASE DNA2"/>
    <property type="match status" value="1"/>
</dbReference>
<keyword evidence="4" id="KW-0378">Hydrolase</keyword>
<dbReference type="GO" id="GO:0051536">
    <property type="term" value="F:iron-sulfur cluster binding"/>
    <property type="evidence" value="ECO:0007669"/>
    <property type="project" value="UniProtKB-KW"/>
</dbReference>
<accession>A0A8J3IGW5</accession>
<proteinExistence type="predicted"/>
<keyword evidence="7" id="KW-1133">Transmembrane helix</keyword>
<feature type="transmembrane region" description="Helical" evidence="7">
    <location>
        <begin position="116"/>
        <end position="138"/>
    </location>
</feature>
<evidence type="ECO:0000256" key="7">
    <source>
        <dbReference type="SAM" id="Phobius"/>
    </source>
</evidence>
<comment type="caution">
    <text evidence="9">The sequence shown here is derived from an EMBL/GenBank/DDBJ whole genome shotgun (WGS) entry which is preliminary data.</text>
</comment>
<evidence type="ECO:0000313" key="10">
    <source>
        <dbReference type="Proteomes" id="UP000597444"/>
    </source>
</evidence>
<dbReference type="EMBL" id="BNJK01000001">
    <property type="protein sequence ID" value="GHO92308.1"/>
    <property type="molecule type" value="Genomic_DNA"/>
</dbReference>